<proteinExistence type="predicted"/>
<protein>
    <submittedName>
        <fullName evidence="1">Uncharacterized protein</fullName>
    </submittedName>
</protein>
<evidence type="ECO:0000313" key="1">
    <source>
        <dbReference type="EMBL" id="VAV88814.1"/>
    </source>
</evidence>
<feature type="non-terminal residue" evidence="1">
    <location>
        <position position="1"/>
    </location>
</feature>
<gene>
    <name evidence="1" type="ORF">MNBD_ALPHA06-106</name>
</gene>
<sequence length="154" mass="17047">YGGVGLPMDPSLKTQPFWRISPLLVRKNGQKNSSSWYMTLHQIGRHRLFVSRFRAESLRPGQSIHVTKASGYWQRVRDAIDLAVVDIPARDRSRSILAVAADMDGVILVAEHDSDPNQMIALQREIEAVGGTCLGIIYNTVKSMPGHSQHNASG</sequence>
<accession>A0A3B0R5T5</accession>
<dbReference type="InterPro" id="IPR027417">
    <property type="entry name" value="P-loop_NTPase"/>
</dbReference>
<reference evidence="1" key="1">
    <citation type="submission" date="2018-06" db="EMBL/GenBank/DDBJ databases">
        <authorList>
            <person name="Zhirakovskaya E."/>
        </authorList>
    </citation>
    <scope>NUCLEOTIDE SEQUENCE</scope>
</reference>
<dbReference type="Gene3D" id="3.40.50.300">
    <property type="entry name" value="P-loop containing nucleotide triphosphate hydrolases"/>
    <property type="match status" value="1"/>
</dbReference>
<name>A0A3B0R5T5_9ZZZZ</name>
<dbReference type="AlphaFoldDB" id="A0A3B0R5T5"/>
<organism evidence="1">
    <name type="scientific">hydrothermal vent metagenome</name>
    <dbReference type="NCBI Taxonomy" id="652676"/>
    <lineage>
        <taxon>unclassified sequences</taxon>
        <taxon>metagenomes</taxon>
        <taxon>ecological metagenomes</taxon>
    </lineage>
</organism>
<dbReference type="EMBL" id="UOEE01000075">
    <property type="protein sequence ID" value="VAV88814.1"/>
    <property type="molecule type" value="Genomic_DNA"/>
</dbReference>